<feature type="domain" description="GmrSD restriction endonucleases N-terminal" evidence="1">
    <location>
        <begin position="36"/>
        <end position="188"/>
    </location>
</feature>
<dbReference type="Pfam" id="PF03235">
    <property type="entry name" value="GmrSD_N"/>
    <property type="match status" value="1"/>
</dbReference>
<dbReference type="Proteomes" id="UP000183508">
    <property type="component" value="Unassembled WGS sequence"/>
</dbReference>
<dbReference type="STRING" id="392015.SAMN05421543_11880"/>
<evidence type="ECO:0000313" key="2">
    <source>
        <dbReference type="EMBL" id="SFV00276.1"/>
    </source>
</evidence>
<name>A0A1I7KSE7_9BACL</name>
<dbReference type="InterPro" id="IPR004919">
    <property type="entry name" value="GmrSD_N"/>
</dbReference>
<protein>
    <recommendedName>
        <fullName evidence="1">GmrSD restriction endonucleases N-terminal domain-containing protein</fullName>
    </recommendedName>
</protein>
<sequence>MGHSNNVNEVELMLAVDQKIKKVRTRSLDLSFNELLDMFENGELKIDPDYQRLFRWTEGAQSRFIESLILEMPVPPIFVIELDEGIYELIDGLQRISSYMHFRGKHPMRKNPDGTFHFLELVDCDIVEELNGLTYNDLPKPLEIKLKRNFIRVEVLRKESDKRLRYYMFKRLNTGGETLSPQEIRNCTIRLLSDDFNKFIIELSKNPDFKTCIANLSDEKWEQKGDQELVLRFFAFKNAREAYRHDVGDFLTEYMEQVSDPEQPVILDYDKERECFEKTFEILAKTLGEQVFSATNAQGRLVSKFLVYHFEAFTLGIQPVLDRLDPDDSDCIDKLKKVFIDIKNDPEFRQITTGGGKNYPNPLNQRIEFVTKKVREVI</sequence>
<reference evidence="3" key="1">
    <citation type="submission" date="2016-10" db="EMBL/GenBank/DDBJ databases">
        <authorList>
            <person name="Varghese N."/>
        </authorList>
    </citation>
    <scope>NUCLEOTIDE SEQUENCE [LARGE SCALE GENOMIC DNA]</scope>
    <source>
        <strain evidence="3">DSM 17980</strain>
    </source>
</reference>
<proteinExistence type="predicted"/>
<dbReference type="AlphaFoldDB" id="A0A1I7KSE7"/>
<dbReference type="OrthoDB" id="9770340at2"/>
<keyword evidence="3" id="KW-1185">Reference proteome</keyword>
<organism evidence="2 3">
    <name type="scientific">Alicyclobacillus macrosporangiidus</name>
    <dbReference type="NCBI Taxonomy" id="392015"/>
    <lineage>
        <taxon>Bacteria</taxon>
        <taxon>Bacillati</taxon>
        <taxon>Bacillota</taxon>
        <taxon>Bacilli</taxon>
        <taxon>Bacillales</taxon>
        <taxon>Alicyclobacillaceae</taxon>
        <taxon>Alicyclobacillus</taxon>
    </lineage>
</organism>
<accession>A0A1I7KSE7</accession>
<dbReference type="PANTHER" id="PTHR39639">
    <property type="entry name" value="CHROMOSOME 16, WHOLE GENOME SHOTGUN SEQUENCE"/>
    <property type="match status" value="1"/>
</dbReference>
<evidence type="ECO:0000259" key="1">
    <source>
        <dbReference type="Pfam" id="PF03235"/>
    </source>
</evidence>
<dbReference type="PANTHER" id="PTHR39639:SF1">
    <property type="entry name" value="DUF262 DOMAIN-CONTAINING PROTEIN"/>
    <property type="match status" value="1"/>
</dbReference>
<dbReference type="EMBL" id="FPBV01000018">
    <property type="protein sequence ID" value="SFV00276.1"/>
    <property type="molecule type" value="Genomic_DNA"/>
</dbReference>
<evidence type="ECO:0000313" key="3">
    <source>
        <dbReference type="Proteomes" id="UP000183508"/>
    </source>
</evidence>
<gene>
    <name evidence="2" type="ORF">SAMN05421543_11880</name>
</gene>